<sequence>MTTVAEAPMNSPRKDDNCYLESRMVSGLLVLKSILIPADMNVPDVHTSRVKLVALRIRTSVLTYPGPMVTMEKELAESLITTPSRRFTQYSLPIRSALSPRACTMSSITPTINAKRSTRKLNATWKKTLKRRLSKADRAGLIYVFYEDGLFKVGKTNDMRRRIREWDTTCPAKGRKWFGVFWTPFANRTESLVHILLEANCCCRPRFRCRNCGRVHIEKFKLRHGDPQLVYYKIVVPPEFIRLNVAEPARSLTMLVLRLGLQSAPHAYSALLLLFVVPLGSFQCPEMDVTFSYGFN</sequence>
<dbReference type="EMBL" id="JAACJN010000062">
    <property type="protein sequence ID" value="KAF5380754.1"/>
    <property type="molecule type" value="Genomic_DNA"/>
</dbReference>
<dbReference type="PANTHER" id="PTHR28094">
    <property type="entry name" value="MEIOTICALLY UP-REGULATED GENE 113 PROTEIN"/>
    <property type="match status" value="1"/>
</dbReference>
<proteinExistence type="predicted"/>
<evidence type="ECO:0000259" key="1">
    <source>
        <dbReference type="SMART" id="SM00974"/>
    </source>
</evidence>
<dbReference type="EMBL" id="JAACJN010000027">
    <property type="protein sequence ID" value="KAF5388755.1"/>
    <property type="molecule type" value="Genomic_DNA"/>
</dbReference>
<gene>
    <name evidence="5" type="ORF">D9757_005318</name>
    <name evidence="3" type="ORF">D9757_007166</name>
    <name evidence="4" type="ORF">D9757_015115</name>
    <name evidence="2" type="ORF">D9757_015131</name>
</gene>
<evidence type="ECO:0000313" key="4">
    <source>
        <dbReference type="EMBL" id="KAF5388755.1"/>
    </source>
</evidence>
<comment type="caution">
    <text evidence="2">The sequence shown here is derived from an EMBL/GenBank/DDBJ whole genome shotgun (WGS) entry which is preliminary data.</text>
</comment>
<name>A0A8H5FN42_9AGAR</name>
<accession>A0A8H5FN42</accession>
<evidence type="ECO:0000313" key="2">
    <source>
        <dbReference type="EMBL" id="KAF5343285.1"/>
    </source>
</evidence>
<evidence type="ECO:0000313" key="5">
    <source>
        <dbReference type="EMBL" id="KAF5390361.1"/>
    </source>
</evidence>
<organism evidence="2 6">
    <name type="scientific">Collybiopsis confluens</name>
    <dbReference type="NCBI Taxonomy" id="2823264"/>
    <lineage>
        <taxon>Eukaryota</taxon>
        <taxon>Fungi</taxon>
        <taxon>Dikarya</taxon>
        <taxon>Basidiomycota</taxon>
        <taxon>Agaricomycotina</taxon>
        <taxon>Agaricomycetes</taxon>
        <taxon>Agaricomycetidae</taxon>
        <taxon>Agaricales</taxon>
        <taxon>Marasmiineae</taxon>
        <taxon>Omphalotaceae</taxon>
        <taxon>Collybiopsis</taxon>
    </lineage>
</organism>
<dbReference type="InterPro" id="IPR018306">
    <property type="entry name" value="Phage_T5_Orf172_DNA-bd"/>
</dbReference>
<keyword evidence="6" id="KW-1185">Reference proteome</keyword>
<reference evidence="2 6" key="1">
    <citation type="journal article" date="2020" name="ISME J.">
        <title>Uncovering the hidden diversity of litter-decomposition mechanisms in mushroom-forming fungi.</title>
        <authorList>
            <person name="Floudas D."/>
            <person name="Bentzer J."/>
            <person name="Ahren D."/>
            <person name="Johansson T."/>
            <person name="Persson P."/>
            <person name="Tunlid A."/>
        </authorList>
    </citation>
    <scope>NUCLEOTIDE SEQUENCE [LARGE SCALE GENOMIC DNA]</scope>
    <source>
        <strain evidence="2 6">CBS 406.79</strain>
    </source>
</reference>
<dbReference type="InterPro" id="IPR053006">
    <property type="entry name" value="Meiosis_regulatory"/>
</dbReference>
<protein>
    <recommendedName>
        <fullName evidence="1">Bacteriophage T5 Orf172 DNA-binding domain-containing protein</fullName>
    </recommendedName>
</protein>
<dbReference type="Pfam" id="PF10544">
    <property type="entry name" value="T5orf172"/>
    <property type="match status" value="1"/>
</dbReference>
<feature type="domain" description="Bacteriophage T5 Orf172 DNA-binding" evidence="1">
    <location>
        <begin position="145"/>
        <end position="234"/>
    </location>
</feature>
<evidence type="ECO:0000313" key="6">
    <source>
        <dbReference type="Proteomes" id="UP000518752"/>
    </source>
</evidence>
<dbReference type="EMBL" id="JAACJN010000460">
    <property type="protein sequence ID" value="KAF5343285.1"/>
    <property type="molecule type" value="Genomic_DNA"/>
</dbReference>
<dbReference type="OrthoDB" id="3038115at2759"/>
<dbReference type="Proteomes" id="UP000518752">
    <property type="component" value="Unassembled WGS sequence"/>
</dbReference>
<dbReference type="SMART" id="SM00974">
    <property type="entry name" value="T5orf172"/>
    <property type="match status" value="1"/>
</dbReference>
<evidence type="ECO:0000313" key="3">
    <source>
        <dbReference type="EMBL" id="KAF5380754.1"/>
    </source>
</evidence>
<dbReference type="AlphaFoldDB" id="A0A8H5FN42"/>
<dbReference type="PANTHER" id="PTHR28094:SF1">
    <property type="entry name" value="MEIOTICALLY UP-REGULATED GENE 113 PROTEIN"/>
    <property type="match status" value="1"/>
</dbReference>
<dbReference type="EMBL" id="JAACJN010000015">
    <property type="protein sequence ID" value="KAF5390361.1"/>
    <property type="molecule type" value="Genomic_DNA"/>
</dbReference>